<protein>
    <submittedName>
        <fullName evidence="1">Uncharacterized protein</fullName>
    </submittedName>
</protein>
<keyword evidence="2" id="KW-1185">Reference proteome</keyword>
<dbReference type="AlphaFoldDB" id="F8L767"/>
<reference key="1">
    <citation type="journal article" date="2011" name="Mol. Biol. Evol.">
        <title>Unity in variety -- the pan-genome of the Chlamydiae.</title>
        <authorList>
            <person name="Collingro A."/>
            <person name="Tischler P."/>
            <person name="Weinmaier T."/>
            <person name="Penz T."/>
            <person name="Heinz E."/>
            <person name="Brunham R.C."/>
            <person name="Read T.D."/>
            <person name="Bavoil P.M."/>
            <person name="Sachse K."/>
            <person name="Kahane S."/>
            <person name="Friedman M.G."/>
            <person name="Rattei T."/>
            <person name="Myers G.S.A."/>
            <person name="Horn M."/>
        </authorList>
    </citation>
    <scope>NUCLEOTIDE SEQUENCE</scope>
    <source>
        <strain>Z</strain>
    </source>
</reference>
<sequence length="40" mass="4692">MGSTQILFLKYRNLLHNKSIFIDQALWLDHAYLNPVEDSS</sequence>
<dbReference type="KEGG" id="sng:SNE_A07050"/>
<evidence type="ECO:0000313" key="1">
    <source>
        <dbReference type="EMBL" id="CCB88582.1"/>
    </source>
</evidence>
<dbReference type="STRING" id="331113.SNE_A07050"/>
<gene>
    <name evidence="1" type="ordered locus">SNE_A07050</name>
</gene>
<evidence type="ECO:0000313" key="2">
    <source>
        <dbReference type="Proteomes" id="UP000000496"/>
    </source>
</evidence>
<proteinExistence type="predicted"/>
<accession>F8L767</accession>
<dbReference type="HOGENOM" id="CLU_3296552_0_0_0"/>
<organism evidence="1 2">
    <name type="scientific">Simkania negevensis (strain ATCC VR-1471 / DSM 27360 / Z)</name>
    <dbReference type="NCBI Taxonomy" id="331113"/>
    <lineage>
        <taxon>Bacteria</taxon>
        <taxon>Pseudomonadati</taxon>
        <taxon>Chlamydiota</taxon>
        <taxon>Chlamydiia</taxon>
        <taxon>Parachlamydiales</taxon>
        <taxon>Simkaniaceae</taxon>
        <taxon>Simkania</taxon>
    </lineage>
</organism>
<name>F8L767_SIMNZ</name>
<dbReference type="EMBL" id="FR872582">
    <property type="protein sequence ID" value="CCB88582.1"/>
    <property type="molecule type" value="Genomic_DNA"/>
</dbReference>
<dbReference type="Proteomes" id="UP000000496">
    <property type="component" value="Chromosome gsn.131"/>
</dbReference>
<reference evidence="1 2" key="2">
    <citation type="journal article" date="2011" name="Mol. Biol. Evol.">
        <title>Unity in variety--the pan-genome of the Chlamydiae.</title>
        <authorList>
            <person name="Collingro A."/>
            <person name="Tischler P."/>
            <person name="Weinmaier T."/>
            <person name="Penz T."/>
            <person name="Heinz E."/>
            <person name="Brunham R.C."/>
            <person name="Read T.D."/>
            <person name="Bavoil P.M."/>
            <person name="Sachse K."/>
            <person name="Kahane S."/>
            <person name="Friedman M.G."/>
            <person name="Rattei T."/>
            <person name="Myers G.S."/>
            <person name="Horn M."/>
        </authorList>
    </citation>
    <scope>NUCLEOTIDE SEQUENCE [LARGE SCALE GENOMIC DNA]</scope>
    <source>
        <strain evidence="2">ATCC VR-1471 / Z</strain>
    </source>
</reference>